<dbReference type="PANTHER" id="PTHR23044">
    <property type="entry name" value="3'-5' EXONUCLEASE ERI1-RELATED"/>
    <property type="match status" value="1"/>
</dbReference>
<keyword evidence="7" id="KW-1185">Reference proteome</keyword>
<dbReference type="InterPro" id="IPR051274">
    <property type="entry name" value="3-5_Exoribonuclease"/>
</dbReference>
<dbReference type="InterPro" id="IPR012337">
    <property type="entry name" value="RNaseH-like_sf"/>
</dbReference>
<organism evidence="6 7">
    <name type="scientific">Paspalum notatum var. saurae</name>
    <dbReference type="NCBI Taxonomy" id="547442"/>
    <lineage>
        <taxon>Eukaryota</taxon>
        <taxon>Viridiplantae</taxon>
        <taxon>Streptophyta</taxon>
        <taxon>Embryophyta</taxon>
        <taxon>Tracheophyta</taxon>
        <taxon>Spermatophyta</taxon>
        <taxon>Magnoliopsida</taxon>
        <taxon>Liliopsida</taxon>
        <taxon>Poales</taxon>
        <taxon>Poaceae</taxon>
        <taxon>PACMAD clade</taxon>
        <taxon>Panicoideae</taxon>
        <taxon>Andropogonodae</taxon>
        <taxon>Paspaleae</taxon>
        <taxon>Paspalinae</taxon>
        <taxon>Paspalum</taxon>
    </lineage>
</organism>
<feature type="domain" description="Exonuclease" evidence="5">
    <location>
        <begin position="18"/>
        <end position="200"/>
    </location>
</feature>
<dbReference type="InterPro" id="IPR047201">
    <property type="entry name" value="ERI-1_3'hExo-like"/>
</dbReference>
<dbReference type="Proteomes" id="UP001341281">
    <property type="component" value="Chromosome 03"/>
</dbReference>
<dbReference type="PANTHER" id="PTHR23044:SF60">
    <property type="entry name" value="OS01G0618000 PROTEIN"/>
    <property type="match status" value="1"/>
</dbReference>
<evidence type="ECO:0000313" key="6">
    <source>
        <dbReference type="EMBL" id="WVZ62765.1"/>
    </source>
</evidence>
<keyword evidence="3" id="KW-0269">Exonuclease</keyword>
<evidence type="ECO:0000313" key="7">
    <source>
        <dbReference type="Proteomes" id="UP001341281"/>
    </source>
</evidence>
<feature type="compositionally biased region" description="Pro residues" evidence="4">
    <location>
        <begin position="623"/>
        <end position="654"/>
    </location>
</feature>
<gene>
    <name evidence="6" type="ORF">U9M48_012470</name>
</gene>
<proteinExistence type="predicted"/>
<dbReference type="CDD" id="cd06133">
    <property type="entry name" value="ERI-1_3'hExo_like"/>
    <property type="match status" value="1"/>
</dbReference>
<evidence type="ECO:0000256" key="4">
    <source>
        <dbReference type="SAM" id="MobiDB-lite"/>
    </source>
</evidence>
<dbReference type="SMART" id="SM00479">
    <property type="entry name" value="EXOIII"/>
    <property type="match status" value="1"/>
</dbReference>
<protein>
    <recommendedName>
        <fullName evidence="5">Exonuclease domain-containing protein</fullName>
    </recommendedName>
</protein>
<dbReference type="SUPFAM" id="SSF53098">
    <property type="entry name" value="Ribonuclease H-like"/>
    <property type="match status" value="1"/>
</dbReference>
<name>A0AAQ3SY23_PASNO</name>
<keyword evidence="1" id="KW-0540">Nuclease</keyword>
<dbReference type="AlphaFoldDB" id="A0AAQ3SY23"/>
<dbReference type="InterPro" id="IPR045358">
    <property type="entry name" value="Ty3_capsid"/>
</dbReference>
<evidence type="ECO:0000256" key="2">
    <source>
        <dbReference type="ARBA" id="ARBA00022801"/>
    </source>
</evidence>
<dbReference type="Gene3D" id="3.30.420.10">
    <property type="entry name" value="Ribonuclease H-like superfamily/Ribonuclease H"/>
    <property type="match status" value="1"/>
</dbReference>
<evidence type="ECO:0000259" key="5">
    <source>
        <dbReference type="SMART" id="SM00479"/>
    </source>
</evidence>
<feature type="region of interest" description="Disordered" evidence="4">
    <location>
        <begin position="623"/>
        <end position="689"/>
    </location>
</feature>
<accession>A0AAQ3SY23</accession>
<dbReference type="EMBL" id="CP144747">
    <property type="protein sequence ID" value="WVZ62765.1"/>
    <property type="molecule type" value="Genomic_DNA"/>
</dbReference>
<dbReference type="Pfam" id="PF19259">
    <property type="entry name" value="Ty3_capsid"/>
    <property type="match status" value="1"/>
</dbReference>
<feature type="compositionally biased region" description="Basic and acidic residues" evidence="4">
    <location>
        <begin position="667"/>
        <end position="677"/>
    </location>
</feature>
<feature type="region of interest" description="Disordered" evidence="4">
    <location>
        <begin position="377"/>
        <end position="409"/>
    </location>
</feature>
<dbReference type="GO" id="GO:0000175">
    <property type="term" value="F:3'-5'-RNA exonuclease activity"/>
    <property type="evidence" value="ECO:0007669"/>
    <property type="project" value="InterPro"/>
</dbReference>
<dbReference type="InterPro" id="IPR036397">
    <property type="entry name" value="RNaseH_sf"/>
</dbReference>
<sequence>MRRRSMASRISPPRLFDYYVVVDFEATCEKDAPIYPQEIIEFPAVLVHGVTGELLSAFRTYVRPRYHPILSSFCRELTGITQEDVDGGVDLADALALHDAWLVAAGAATDRIAVVTWGDWDCRTLLDNECDLKNLAKPFYFERWVNLRVPFESVFGAKRRNLQEAVQEAGLRWDGRAHCGLDDARNTACLLADLMRRGASISITGMFTVLMAPKEDVVPEPSLQLMAQPLPQMSYHCYCGIPIKSDMVMTPETEQGVAQATIHGQGSQITPKILSGECSIQIQNNEQVITEHLSVEEAADKNMSTATCDPQGQGSSCSTIASVIPTTGKELSEINYPKVLFSLTLSSRRWDLPTVKASERDYERVVAVRAKPGIGALDNLVSASRRSSPTRSSPPPPPSSSTPSTGHSITMAEPTIKDLMEMMQSLQTELSAVKANLKGTSSSSNDSGGDREDPPRVDRPPRFQKLDFPRFDGTTDPMLFLNKCESYFRQQRTMAEERVWMASYNLEDVAQLWFIQLQDDEGTPSWGRFKDLLNLRFGPPLRSAPLFELAECRRTGTVEEYSNRFQALLPRAGLLAEGQRVQLYTGGLLPPLSHIVRLHNPETLAGAMSLARQAELLELARAPPPAARGPPRALPPAPAPRPPLLALPAPPAGAPQPRQDGPPLKRLSPEEQAERRRLTAPPRPLLQLQ</sequence>
<feature type="region of interest" description="Disordered" evidence="4">
    <location>
        <begin position="437"/>
        <end position="468"/>
    </location>
</feature>
<dbReference type="GO" id="GO:0003676">
    <property type="term" value="F:nucleic acid binding"/>
    <property type="evidence" value="ECO:0007669"/>
    <property type="project" value="InterPro"/>
</dbReference>
<evidence type="ECO:0000256" key="3">
    <source>
        <dbReference type="ARBA" id="ARBA00022839"/>
    </source>
</evidence>
<dbReference type="InterPro" id="IPR013520">
    <property type="entry name" value="Ribonucl_H"/>
</dbReference>
<keyword evidence="2" id="KW-0378">Hydrolase</keyword>
<feature type="compositionally biased region" description="Basic and acidic residues" evidence="4">
    <location>
        <begin position="448"/>
        <end position="468"/>
    </location>
</feature>
<reference evidence="6 7" key="1">
    <citation type="submission" date="2024-02" db="EMBL/GenBank/DDBJ databases">
        <title>High-quality chromosome-scale genome assembly of Pensacola bahiagrass (Paspalum notatum Flugge var. saurae).</title>
        <authorList>
            <person name="Vega J.M."/>
            <person name="Podio M."/>
            <person name="Orjuela J."/>
            <person name="Siena L.A."/>
            <person name="Pessino S.C."/>
            <person name="Combes M.C."/>
            <person name="Mariac C."/>
            <person name="Albertini E."/>
            <person name="Pupilli F."/>
            <person name="Ortiz J.P.A."/>
            <person name="Leblanc O."/>
        </authorList>
    </citation>
    <scope>NUCLEOTIDE SEQUENCE [LARGE SCALE GENOMIC DNA]</scope>
    <source>
        <strain evidence="6">R1</strain>
        <tissue evidence="6">Leaf</tissue>
    </source>
</reference>
<evidence type="ECO:0000256" key="1">
    <source>
        <dbReference type="ARBA" id="ARBA00022722"/>
    </source>
</evidence>
<dbReference type="Pfam" id="PF00929">
    <property type="entry name" value="RNase_T"/>
    <property type="match status" value="1"/>
</dbReference>